<evidence type="ECO:0000259" key="7">
    <source>
        <dbReference type="PROSITE" id="PS50881"/>
    </source>
</evidence>
<dbReference type="InterPro" id="IPR005324">
    <property type="entry name" value="Ribosomal_uS5_C"/>
</dbReference>
<dbReference type="InterPro" id="IPR020568">
    <property type="entry name" value="Ribosomal_Su5_D2-typ_SF"/>
</dbReference>
<dbReference type="InterPro" id="IPR000851">
    <property type="entry name" value="Ribosomal_uS5"/>
</dbReference>
<evidence type="ECO:0000256" key="1">
    <source>
        <dbReference type="ARBA" id="ARBA00008945"/>
    </source>
</evidence>
<evidence type="ECO:0000256" key="6">
    <source>
        <dbReference type="SAM" id="MobiDB-lite"/>
    </source>
</evidence>
<accession>A0AB34IFT4</accession>
<evidence type="ECO:0000256" key="2">
    <source>
        <dbReference type="ARBA" id="ARBA00022980"/>
    </source>
</evidence>
<dbReference type="PANTHER" id="PTHR48277:SF1">
    <property type="entry name" value="MITOCHONDRIAL RIBOSOMAL PROTEIN S5"/>
    <property type="match status" value="1"/>
</dbReference>
<keyword evidence="9" id="KW-1185">Reference proteome</keyword>
<reference evidence="8 9" key="1">
    <citation type="journal article" date="2024" name="Science">
        <title>Giant polyketide synthase enzymes in the biosynthesis of giant marine polyether toxins.</title>
        <authorList>
            <person name="Fallon T.R."/>
            <person name="Shende V.V."/>
            <person name="Wierzbicki I.H."/>
            <person name="Pendleton A.L."/>
            <person name="Watervoot N.F."/>
            <person name="Auber R.P."/>
            <person name="Gonzalez D.J."/>
            <person name="Wisecaver J.H."/>
            <person name="Moore B.S."/>
        </authorList>
    </citation>
    <scope>NUCLEOTIDE SEQUENCE [LARGE SCALE GENOMIC DNA]</scope>
    <source>
        <strain evidence="8 9">12B1</strain>
    </source>
</reference>
<dbReference type="Proteomes" id="UP001515480">
    <property type="component" value="Unassembled WGS sequence"/>
</dbReference>
<dbReference type="GO" id="GO:0003723">
    <property type="term" value="F:RNA binding"/>
    <property type="evidence" value="ECO:0007669"/>
    <property type="project" value="InterPro"/>
</dbReference>
<feature type="compositionally biased region" description="Basic residues" evidence="6">
    <location>
        <begin position="33"/>
        <end position="47"/>
    </location>
</feature>
<sequence length="400" mass="45415">MWRRAGRLGELVRGAGQGQLVGARRALAAGRGAPRRGGHRGESRKKHNFWAKWTESSQQAFWQDVAFSQDKKNELRSRPSAMRQQMQDELLDGSEREEYDDVYFGASSPWEEEYDEYLDEDDEAEEAEADLSTYRKKTAERRRLITHRMYADEGVDSRRRAELMALIEDLGEDSLNPPPAMPDESRMAEREGLGVQMMISEQQQKQLQVCSSFIDTLKLRESGLIKPNTYFAHRLHTRMVSKVGPEGKRRSYSELVIIGNGNGTAGLATGKDLTPGGALFKATRNALKNLVHIDRFDERTIFHSMKAKFRRSILDITLRRAGSGTKCSWPLWKMMQCYGISDVAVKIHGNKNVISVCKAFHNALQRQNTPEAIAKQRGLRVLDLTPRSPKGRMGFEPEMP</sequence>
<evidence type="ECO:0000256" key="4">
    <source>
        <dbReference type="PROSITE-ProRule" id="PRU00268"/>
    </source>
</evidence>
<proteinExistence type="inferred from homology"/>
<organism evidence="8 9">
    <name type="scientific">Prymnesium parvum</name>
    <name type="common">Toxic golden alga</name>
    <dbReference type="NCBI Taxonomy" id="97485"/>
    <lineage>
        <taxon>Eukaryota</taxon>
        <taxon>Haptista</taxon>
        <taxon>Haptophyta</taxon>
        <taxon>Prymnesiophyceae</taxon>
        <taxon>Prymnesiales</taxon>
        <taxon>Prymnesiaceae</taxon>
        <taxon>Prymnesium</taxon>
    </lineage>
</organism>
<dbReference type="InterPro" id="IPR013810">
    <property type="entry name" value="Ribosomal_uS5_N"/>
</dbReference>
<dbReference type="Pfam" id="PF00333">
    <property type="entry name" value="Ribosomal_S5"/>
    <property type="match status" value="1"/>
</dbReference>
<keyword evidence="3 4" id="KW-0687">Ribonucleoprotein</keyword>
<gene>
    <name evidence="8" type="ORF">AB1Y20_013422</name>
</gene>
<dbReference type="GO" id="GO:0005840">
    <property type="term" value="C:ribosome"/>
    <property type="evidence" value="ECO:0007669"/>
    <property type="project" value="UniProtKB-KW"/>
</dbReference>
<dbReference type="GO" id="GO:0005737">
    <property type="term" value="C:cytoplasm"/>
    <property type="evidence" value="ECO:0007669"/>
    <property type="project" value="UniProtKB-ARBA"/>
</dbReference>
<dbReference type="SUPFAM" id="SSF54211">
    <property type="entry name" value="Ribosomal protein S5 domain 2-like"/>
    <property type="match status" value="1"/>
</dbReference>
<dbReference type="GO" id="GO:0006412">
    <property type="term" value="P:translation"/>
    <property type="evidence" value="ECO:0007669"/>
    <property type="project" value="InterPro"/>
</dbReference>
<keyword evidence="2 4" id="KW-0689">Ribosomal protein</keyword>
<protein>
    <recommendedName>
        <fullName evidence="7">S5 DRBM domain-containing protein</fullName>
    </recommendedName>
</protein>
<dbReference type="Gene3D" id="3.30.160.20">
    <property type="match status" value="1"/>
</dbReference>
<dbReference type="EMBL" id="JBGBPQ010000026">
    <property type="protein sequence ID" value="KAL1498900.1"/>
    <property type="molecule type" value="Genomic_DNA"/>
</dbReference>
<evidence type="ECO:0000313" key="8">
    <source>
        <dbReference type="EMBL" id="KAL1498900.1"/>
    </source>
</evidence>
<dbReference type="AlphaFoldDB" id="A0AB34IFT4"/>
<dbReference type="FunFam" id="3.30.230.10:FF:000002">
    <property type="entry name" value="30S ribosomal protein S5"/>
    <property type="match status" value="1"/>
</dbReference>
<evidence type="ECO:0000313" key="9">
    <source>
        <dbReference type="Proteomes" id="UP001515480"/>
    </source>
</evidence>
<name>A0AB34IFT4_PRYPA</name>
<comment type="similarity">
    <text evidence="1 5">Belongs to the universal ribosomal protein uS5 family.</text>
</comment>
<dbReference type="Pfam" id="PF03719">
    <property type="entry name" value="Ribosomal_S5_C"/>
    <property type="match status" value="1"/>
</dbReference>
<comment type="caution">
    <text evidence="8">The sequence shown here is derived from an EMBL/GenBank/DDBJ whole genome shotgun (WGS) entry which is preliminary data.</text>
</comment>
<dbReference type="Gene3D" id="3.30.230.10">
    <property type="match status" value="1"/>
</dbReference>
<evidence type="ECO:0000256" key="3">
    <source>
        <dbReference type="ARBA" id="ARBA00023274"/>
    </source>
</evidence>
<feature type="domain" description="S5 DRBM" evidence="7">
    <location>
        <begin position="230"/>
        <end position="293"/>
    </location>
</feature>
<evidence type="ECO:0000256" key="5">
    <source>
        <dbReference type="RuleBase" id="RU003823"/>
    </source>
</evidence>
<dbReference type="GO" id="GO:0003735">
    <property type="term" value="F:structural constituent of ribosome"/>
    <property type="evidence" value="ECO:0007669"/>
    <property type="project" value="UniProtKB-UniRule"/>
</dbReference>
<dbReference type="PANTHER" id="PTHR48277">
    <property type="entry name" value="MITOCHONDRIAL RIBOSOMAL PROTEIN S5"/>
    <property type="match status" value="1"/>
</dbReference>
<dbReference type="PROSITE" id="PS50881">
    <property type="entry name" value="S5_DSRBD"/>
    <property type="match status" value="1"/>
</dbReference>
<dbReference type="SUPFAM" id="SSF54768">
    <property type="entry name" value="dsRNA-binding domain-like"/>
    <property type="match status" value="1"/>
</dbReference>
<dbReference type="GO" id="GO:1990904">
    <property type="term" value="C:ribonucleoprotein complex"/>
    <property type="evidence" value="ECO:0007669"/>
    <property type="project" value="UniProtKB-UniRule"/>
</dbReference>
<dbReference type="InterPro" id="IPR014721">
    <property type="entry name" value="Ribsml_uS5_D2-typ_fold_subgr"/>
</dbReference>
<feature type="region of interest" description="Disordered" evidence="6">
    <location>
        <begin position="26"/>
        <end position="47"/>
    </location>
</feature>